<dbReference type="AlphaFoldDB" id="A0A8H8R5K3"/>
<protein>
    <recommendedName>
        <fullName evidence="6">ADP-ribosylation factor</fullName>
    </recommendedName>
</protein>
<dbReference type="GeneID" id="41982938"/>
<proteinExistence type="predicted"/>
<dbReference type="Proteomes" id="UP000431533">
    <property type="component" value="Unassembled WGS sequence"/>
</dbReference>
<comment type="caution">
    <text evidence="4">The sequence shown here is derived from an EMBL/GenBank/DDBJ whole genome shotgun (WGS) entry which is preliminary data.</text>
</comment>
<feature type="transmembrane region" description="Helical" evidence="3">
    <location>
        <begin position="452"/>
        <end position="474"/>
    </location>
</feature>
<gene>
    <name evidence="4" type="ORF">LHYA1_G002740</name>
</gene>
<feature type="region of interest" description="Disordered" evidence="2">
    <location>
        <begin position="357"/>
        <end position="383"/>
    </location>
</feature>
<dbReference type="PANTHER" id="PTHR46494">
    <property type="entry name" value="CORA FAMILY METAL ION TRANSPORTER (EUROFUNG)"/>
    <property type="match status" value="1"/>
</dbReference>
<dbReference type="GO" id="GO:0015087">
    <property type="term" value="F:cobalt ion transmembrane transporter activity"/>
    <property type="evidence" value="ECO:0007669"/>
    <property type="project" value="TreeGrafter"/>
</dbReference>
<dbReference type="PANTHER" id="PTHR46494:SF1">
    <property type="entry name" value="CORA FAMILY METAL ION TRANSPORTER (EUROFUNG)"/>
    <property type="match status" value="1"/>
</dbReference>
<dbReference type="Gene3D" id="1.20.58.340">
    <property type="entry name" value="Magnesium transport protein CorA, transmembrane region"/>
    <property type="match status" value="1"/>
</dbReference>
<evidence type="ECO:0000256" key="2">
    <source>
        <dbReference type="SAM" id="MobiDB-lite"/>
    </source>
</evidence>
<evidence type="ECO:0000256" key="1">
    <source>
        <dbReference type="ARBA" id="ARBA00004651"/>
    </source>
</evidence>
<keyword evidence="3" id="KW-0812">Transmembrane</keyword>
<feature type="region of interest" description="Disordered" evidence="2">
    <location>
        <begin position="107"/>
        <end position="147"/>
    </location>
</feature>
<sequence>MAQYEKGTFEDYDDVAVYEKSEEQALNASTRNFVVEFGLDEARIAFDLDEKRFKNLLHTPQPPDRRPVRWINIWAPNLQEKQVMLLGEKYQFSRRLLGIILTEPKQKTEGAAQQDKHAFWPRFPKDDPEVGAKSLDESRTSTSSQSSSFDHYTIADQMINYHAIDYGRRFICIGANWMHRKKHDSPETHTDGTVDLEGKQRRLYSWLILCNDNTVISLQEDPGRLNEEDLKSTRLNLLSVLKQLSKVKHDSTDPLSMQSVRQALEGLDIDDPGSEGSSNLFYYLFDDWRAVYSAVEVFGKGLKSLQKEIFDSTTKKSYDMPDIEIIPRLHVLGSRIREMQHVYEGYKNLIQRILEPPRTATTNGNGSATPRSMSRSLSATGPTFSAEKENPVVVARSALARFERLGDRLQLLILSQTREFLDEKDALRNTYFNINAQKDSKATARLSRAATLLAKLSVVFLPVSLMTSYFSVQIDDLAGVYTAKQYWYAFAVIMSISVLALFFFSRLLMWFTETLDGIMKNCGRWFRHSVMTRIRKGRGVER</sequence>
<dbReference type="GO" id="GO:0015095">
    <property type="term" value="F:magnesium ion transmembrane transporter activity"/>
    <property type="evidence" value="ECO:0007669"/>
    <property type="project" value="TreeGrafter"/>
</dbReference>
<keyword evidence="3" id="KW-0472">Membrane</keyword>
<dbReference type="InterPro" id="IPR002523">
    <property type="entry name" value="MgTranspt_CorA/ZnTranspt_ZntB"/>
</dbReference>
<organism evidence="4 5">
    <name type="scientific">Lachnellula hyalina</name>
    <dbReference type="NCBI Taxonomy" id="1316788"/>
    <lineage>
        <taxon>Eukaryota</taxon>
        <taxon>Fungi</taxon>
        <taxon>Dikarya</taxon>
        <taxon>Ascomycota</taxon>
        <taxon>Pezizomycotina</taxon>
        <taxon>Leotiomycetes</taxon>
        <taxon>Helotiales</taxon>
        <taxon>Lachnaceae</taxon>
        <taxon>Lachnellula</taxon>
    </lineage>
</organism>
<accession>A0A8H8R5K3</accession>
<evidence type="ECO:0000313" key="5">
    <source>
        <dbReference type="Proteomes" id="UP000431533"/>
    </source>
</evidence>
<dbReference type="GO" id="GO:0050897">
    <property type="term" value="F:cobalt ion binding"/>
    <property type="evidence" value="ECO:0007669"/>
    <property type="project" value="TreeGrafter"/>
</dbReference>
<keyword evidence="5" id="KW-1185">Reference proteome</keyword>
<dbReference type="EMBL" id="QGMH01000036">
    <property type="protein sequence ID" value="TVY28130.1"/>
    <property type="molecule type" value="Genomic_DNA"/>
</dbReference>
<name>A0A8H8R5K3_9HELO</name>
<comment type="subcellular location">
    <subcellularLocation>
        <location evidence="1">Cell membrane</location>
        <topology evidence="1">Multi-pass membrane protein</topology>
    </subcellularLocation>
</comment>
<evidence type="ECO:0000313" key="4">
    <source>
        <dbReference type="EMBL" id="TVY28130.1"/>
    </source>
</evidence>
<feature type="compositionally biased region" description="Basic and acidic residues" evidence="2">
    <location>
        <begin position="107"/>
        <end position="139"/>
    </location>
</feature>
<evidence type="ECO:0008006" key="6">
    <source>
        <dbReference type="Google" id="ProtNLM"/>
    </source>
</evidence>
<feature type="compositionally biased region" description="Polar residues" evidence="2">
    <location>
        <begin position="359"/>
        <end position="383"/>
    </location>
</feature>
<keyword evidence="3" id="KW-1133">Transmembrane helix</keyword>
<dbReference type="GO" id="GO:0005886">
    <property type="term" value="C:plasma membrane"/>
    <property type="evidence" value="ECO:0007669"/>
    <property type="project" value="UniProtKB-SubCell"/>
</dbReference>
<dbReference type="GO" id="GO:0000287">
    <property type="term" value="F:magnesium ion binding"/>
    <property type="evidence" value="ECO:0007669"/>
    <property type="project" value="TreeGrafter"/>
</dbReference>
<dbReference type="Pfam" id="PF01544">
    <property type="entry name" value="CorA"/>
    <property type="match status" value="1"/>
</dbReference>
<dbReference type="RefSeq" id="XP_031006918.1">
    <property type="nucleotide sequence ID" value="XM_031147715.1"/>
</dbReference>
<evidence type="ECO:0000256" key="3">
    <source>
        <dbReference type="SAM" id="Phobius"/>
    </source>
</evidence>
<dbReference type="OrthoDB" id="5430812at2759"/>
<feature type="transmembrane region" description="Helical" evidence="3">
    <location>
        <begin position="486"/>
        <end position="511"/>
    </location>
</feature>
<reference evidence="4 5" key="1">
    <citation type="submission" date="2018-05" db="EMBL/GenBank/DDBJ databases">
        <title>Genome sequencing and assembly of the regulated plant pathogen Lachnellula willkommii and related sister species for the development of diagnostic species identification markers.</title>
        <authorList>
            <person name="Giroux E."/>
            <person name="Bilodeau G."/>
        </authorList>
    </citation>
    <scope>NUCLEOTIDE SEQUENCE [LARGE SCALE GENOMIC DNA]</scope>
    <source>
        <strain evidence="4 5">CBS 185.66</strain>
    </source>
</reference>